<dbReference type="Antibodypedia" id="58461">
    <property type="antibodies" value="19 antibodies from 8 providers"/>
</dbReference>
<dbReference type="AGR" id="MGI:1925861"/>
<dbReference type="SMR" id="A9JD57"/>
<reference evidence="1" key="4">
    <citation type="submission" date="2025-09" db="UniProtKB">
        <authorList>
            <consortium name="Ensembl"/>
        </authorList>
    </citation>
    <scope>IDENTIFICATION</scope>
    <source>
        <strain evidence="1">C57BL/6J</strain>
    </source>
</reference>
<accession>A9JD57</accession>
<protein>
    <submittedName>
        <fullName evidence="1">BTB domain containing 19</fullName>
    </submittedName>
</protein>
<dbReference type="HOGENOM" id="CLU_2995970_0_0_1"/>
<organism evidence="1 3">
    <name type="scientific">Mus musculus</name>
    <name type="common">Mouse</name>
    <dbReference type="NCBI Taxonomy" id="10090"/>
    <lineage>
        <taxon>Eukaryota</taxon>
        <taxon>Metazoa</taxon>
        <taxon>Chordata</taxon>
        <taxon>Craniata</taxon>
        <taxon>Vertebrata</taxon>
        <taxon>Euteleostomi</taxon>
        <taxon>Mammalia</taxon>
        <taxon>Eutheria</taxon>
        <taxon>Euarchontoglires</taxon>
        <taxon>Glires</taxon>
        <taxon>Rodentia</taxon>
        <taxon>Myomorpha</taxon>
        <taxon>Muroidea</taxon>
        <taxon>Muridae</taxon>
        <taxon>Murinae</taxon>
        <taxon>Mus</taxon>
        <taxon>Mus</taxon>
    </lineage>
</organism>
<name>A9JD57_MOUSE</name>
<sequence length="57" mass="6240">MENPGLVVRGQAAPFSTALRSLINNPQYRVPQSGLKSGALGRRLWKLKRSLLPPTPT</sequence>
<dbReference type="Bgee" id="ENSMUSG00000073771">
    <property type="expression patterns" value="Expressed in granulocyte and 139 other cell types or tissues"/>
</dbReference>
<evidence type="ECO:0000313" key="3">
    <source>
        <dbReference type="Proteomes" id="UP000000589"/>
    </source>
</evidence>
<gene>
    <name evidence="1 2" type="primary">Btbd19</name>
</gene>
<dbReference type="AlphaFoldDB" id="A9JD57"/>
<keyword evidence="3" id="KW-1185">Reference proteome</keyword>
<dbReference type="GeneTree" id="ENSGT00940000162133"/>
<reference evidence="1 3" key="1">
    <citation type="journal article" date="2009" name="PLoS Biol.">
        <title>Lineage-specific biology revealed by a finished genome assembly of the mouse.</title>
        <authorList>
            <consortium name="Mouse Genome Sequencing Consortium"/>
            <person name="Church D.M."/>
            <person name="Goodstadt L."/>
            <person name="Hillier L.W."/>
            <person name="Zody M.C."/>
            <person name="Goldstein S."/>
            <person name="She X."/>
            <person name="Bult C.J."/>
            <person name="Agarwala R."/>
            <person name="Cherry J.L."/>
            <person name="DiCuccio M."/>
            <person name="Hlavina W."/>
            <person name="Kapustin Y."/>
            <person name="Meric P."/>
            <person name="Maglott D."/>
            <person name="Birtle Z."/>
            <person name="Marques A.C."/>
            <person name="Graves T."/>
            <person name="Zhou S."/>
            <person name="Teague B."/>
            <person name="Potamousis K."/>
            <person name="Churas C."/>
            <person name="Place M."/>
            <person name="Herschleb J."/>
            <person name="Runnheim R."/>
            <person name="Forrest D."/>
            <person name="Amos-Landgraf J."/>
            <person name="Schwartz D.C."/>
            <person name="Cheng Z."/>
            <person name="Lindblad-Toh K."/>
            <person name="Eichler E.E."/>
            <person name="Ponting C.P."/>
        </authorList>
    </citation>
    <scope>NUCLEOTIDE SEQUENCE [LARGE SCALE GENOMIC DNA]</scope>
    <source>
        <strain evidence="1 3">C57BL/6J</strain>
    </source>
</reference>
<dbReference type="VEuPathDB" id="HostDB:ENSMUSG00000073771"/>
<evidence type="ECO:0000313" key="1">
    <source>
        <dbReference type="Ensembl" id="ENSMUSP00000121768.3"/>
    </source>
</evidence>
<dbReference type="MGI" id="MGI:1925861">
    <property type="gene designation" value="Btbd19"/>
</dbReference>
<dbReference type="ExpressionAtlas" id="A9JD57">
    <property type="expression patterns" value="baseline and differential"/>
</dbReference>
<dbReference type="Proteomes" id="UP000000589">
    <property type="component" value="Chromosome 4"/>
</dbReference>
<evidence type="ECO:0000313" key="2">
    <source>
        <dbReference type="MGI" id="MGI:1925861"/>
    </source>
</evidence>
<dbReference type="Ensembl" id="ENSMUST00000153257.2">
    <property type="protein sequence ID" value="ENSMUSP00000121768.3"/>
    <property type="gene ID" value="ENSMUSG00000073771.12"/>
</dbReference>
<reference evidence="1 3" key="2">
    <citation type="journal article" date="2011" name="PLoS Biol.">
        <title>Modernizing reference genome assemblies.</title>
        <authorList>
            <person name="Church D.M."/>
            <person name="Schneider V.A."/>
            <person name="Graves T."/>
            <person name="Auger K."/>
            <person name="Cunningham F."/>
            <person name="Bouk N."/>
            <person name="Chen H.C."/>
            <person name="Agarwala R."/>
            <person name="McLaren W.M."/>
            <person name="Ritchie G.R."/>
            <person name="Albracht D."/>
            <person name="Kremitzki M."/>
            <person name="Rock S."/>
            <person name="Kotkiewicz H."/>
            <person name="Kremitzki C."/>
            <person name="Wollam A."/>
            <person name="Trani L."/>
            <person name="Fulton L."/>
            <person name="Fulton R."/>
            <person name="Matthews L."/>
            <person name="Whitehead S."/>
            <person name="Chow W."/>
            <person name="Torrance J."/>
            <person name="Dunn M."/>
            <person name="Harden G."/>
            <person name="Threadgold G."/>
            <person name="Wood J."/>
            <person name="Collins J."/>
            <person name="Heath P."/>
            <person name="Griffiths G."/>
            <person name="Pelan S."/>
            <person name="Grafham D."/>
            <person name="Eichler E.E."/>
            <person name="Weinstock G."/>
            <person name="Mardis E.R."/>
            <person name="Wilson R.K."/>
            <person name="Howe K."/>
            <person name="Flicek P."/>
            <person name="Hubbard T."/>
        </authorList>
    </citation>
    <scope>NUCLEOTIDE SEQUENCE [LARGE SCALE GENOMIC DNA]</scope>
    <source>
        <strain evidence="1 3">C57BL/6J</strain>
    </source>
</reference>
<reference evidence="1" key="3">
    <citation type="submission" date="2025-08" db="UniProtKB">
        <authorList>
            <consortium name="Ensembl"/>
        </authorList>
    </citation>
    <scope>IDENTIFICATION</scope>
    <source>
        <strain evidence="1">C57BL/6J</strain>
    </source>
</reference>
<proteinExistence type="predicted"/>